<dbReference type="OrthoDB" id="672896at2"/>
<dbReference type="Proteomes" id="UP000242818">
    <property type="component" value="Unassembled WGS sequence"/>
</dbReference>
<dbReference type="RefSeq" id="WP_089714957.1">
    <property type="nucleotide sequence ID" value="NZ_FMAR01000017.1"/>
</dbReference>
<evidence type="ECO:0008006" key="4">
    <source>
        <dbReference type="Google" id="ProtNLM"/>
    </source>
</evidence>
<proteinExistence type="predicted"/>
<evidence type="ECO:0000313" key="2">
    <source>
        <dbReference type="EMBL" id="SCC59634.1"/>
    </source>
</evidence>
<keyword evidence="3" id="KW-1185">Reference proteome</keyword>
<name>A0A1C4FUT5_9BACT</name>
<dbReference type="EMBL" id="FMAR01000017">
    <property type="protein sequence ID" value="SCC59634.1"/>
    <property type="molecule type" value="Genomic_DNA"/>
</dbReference>
<evidence type="ECO:0000256" key="1">
    <source>
        <dbReference type="SAM" id="SignalP"/>
    </source>
</evidence>
<reference evidence="2 3" key="1">
    <citation type="submission" date="2016-08" db="EMBL/GenBank/DDBJ databases">
        <authorList>
            <person name="Seilhamer J.J."/>
        </authorList>
    </citation>
    <scope>NUCLEOTIDE SEQUENCE [LARGE SCALE GENOMIC DNA]</scope>
    <source>
        <strain evidence="2 3">A37T2</strain>
    </source>
</reference>
<accession>A0A1C4FUT5</accession>
<feature type="chain" id="PRO_5008692100" description="Lipoprotein" evidence="1">
    <location>
        <begin position="21"/>
        <end position="134"/>
    </location>
</feature>
<protein>
    <recommendedName>
        <fullName evidence="4">Lipoprotein</fullName>
    </recommendedName>
</protein>
<feature type="signal peptide" evidence="1">
    <location>
        <begin position="1"/>
        <end position="20"/>
    </location>
</feature>
<sequence>MKRVLTAVALLSALTFSACKKTEVTQVVNNATTVLSSIQAGTWDASSDKTEYTASFTVPEIDDDVLQNGAVLAYLSLDNNHQTYDQIPLTYGNYVFAVYHSAGTVTVDVTALAGGTFDPPNFDIPVKIVVVRTN</sequence>
<dbReference type="AlphaFoldDB" id="A0A1C4FUT5"/>
<organism evidence="2 3">
    <name type="scientific">Chitinophaga costaii</name>
    <dbReference type="NCBI Taxonomy" id="1335309"/>
    <lineage>
        <taxon>Bacteria</taxon>
        <taxon>Pseudomonadati</taxon>
        <taxon>Bacteroidota</taxon>
        <taxon>Chitinophagia</taxon>
        <taxon>Chitinophagales</taxon>
        <taxon>Chitinophagaceae</taxon>
        <taxon>Chitinophaga</taxon>
    </lineage>
</organism>
<dbReference type="STRING" id="1335309.GA0116948_11739"/>
<dbReference type="PROSITE" id="PS51257">
    <property type="entry name" value="PROKAR_LIPOPROTEIN"/>
    <property type="match status" value="1"/>
</dbReference>
<keyword evidence="1" id="KW-0732">Signal</keyword>
<gene>
    <name evidence="2" type="ORF">GA0116948_11739</name>
</gene>
<evidence type="ECO:0000313" key="3">
    <source>
        <dbReference type="Proteomes" id="UP000242818"/>
    </source>
</evidence>